<accession>A0AA38L0Z4</accession>
<comment type="caution">
    <text evidence="1">The sequence shown here is derived from an EMBL/GenBank/DDBJ whole genome shotgun (WGS) entry which is preliminary data.</text>
</comment>
<gene>
    <name evidence="1" type="ORF">KI387_027008</name>
</gene>
<dbReference type="EMBL" id="JAHRHJ020000006">
    <property type="protein sequence ID" value="KAH9311973.1"/>
    <property type="molecule type" value="Genomic_DNA"/>
</dbReference>
<reference evidence="1 2" key="1">
    <citation type="journal article" date="2021" name="Nat. Plants">
        <title>The Taxus genome provides insights into paclitaxel biosynthesis.</title>
        <authorList>
            <person name="Xiong X."/>
            <person name="Gou J."/>
            <person name="Liao Q."/>
            <person name="Li Y."/>
            <person name="Zhou Q."/>
            <person name="Bi G."/>
            <person name="Li C."/>
            <person name="Du R."/>
            <person name="Wang X."/>
            <person name="Sun T."/>
            <person name="Guo L."/>
            <person name="Liang H."/>
            <person name="Lu P."/>
            <person name="Wu Y."/>
            <person name="Zhang Z."/>
            <person name="Ro D.K."/>
            <person name="Shang Y."/>
            <person name="Huang S."/>
            <person name="Yan J."/>
        </authorList>
    </citation>
    <scope>NUCLEOTIDE SEQUENCE [LARGE SCALE GENOMIC DNA]</scope>
    <source>
        <strain evidence="1">Ta-2019</strain>
    </source>
</reference>
<evidence type="ECO:0000313" key="2">
    <source>
        <dbReference type="Proteomes" id="UP000824469"/>
    </source>
</evidence>
<evidence type="ECO:0000313" key="1">
    <source>
        <dbReference type="EMBL" id="KAH9311973.1"/>
    </source>
</evidence>
<dbReference type="Proteomes" id="UP000824469">
    <property type="component" value="Unassembled WGS sequence"/>
</dbReference>
<name>A0AA38L0Z4_TAXCH</name>
<feature type="non-terminal residue" evidence="1">
    <location>
        <position position="153"/>
    </location>
</feature>
<dbReference type="AlphaFoldDB" id="A0AA38L0Z4"/>
<sequence>MYTLAVSQEWFSFTYMEENKDEPIYTYFPLFTLEASNHNFRRVNDAFTMYIVRLLEGNTARIFSDEAMTLIDKYGAFFIQFIRFSYIRLVGYENTPLKLPIFCNDKMALVEVYIQLDKLHRTYRDKKIIGLHFPISLGNYTCKTALDAQNIER</sequence>
<protein>
    <submittedName>
        <fullName evidence="1">Uncharacterized protein</fullName>
    </submittedName>
</protein>
<keyword evidence="2" id="KW-1185">Reference proteome</keyword>
<proteinExistence type="predicted"/>
<organism evidence="1 2">
    <name type="scientific">Taxus chinensis</name>
    <name type="common">Chinese yew</name>
    <name type="synonym">Taxus wallichiana var. chinensis</name>
    <dbReference type="NCBI Taxonomy" id="29808"/>
    <lineage>
        <taxon>Eukaryota</taxon>
        <taxon>Viridiplantae</taxon>
        <taxon>Streptophyta</taxon>
        <taxon>Embryophyta</taxon>
        <taxon>Tracheophyta</taxon>
        <taxon>Spermatophyta</taxon>
        <taxon>Pinopsida</taxon>
        <taxon>Pinidae</taxon>
        <taxon>Conifers II</taxon>
        <taxon>Cupressales</taxon>
        <taxon>Taxaceae</taxon>
        <taxon>Taxus</taxon>
    </lineage>
</organism>